<evidence type="ECO:0000259" key="1">
    <source>
        <dbReference type="Pfam" id="PF20307"/>
    </source>
</evidence>
<dbReference type="Gene3D" id="3.40.50.300">
    <property type="entry name" value="P-loop containing nucleotide triphosphate hydrolases"/>
    <property type="match status" value="1"/>
</dbReference>
<evidence type="ECO:0000313" key="2">
    <source>
        <dbReference type="EMBL" id="DAE00218.1"/>
    </source>
</evidence>
<dbReference type="SUPFAM" id="SSF52540">
    <property type="entry name" value="P-loop containing nucleoside triphosphate hydrolases"/>
    <property type="match status" value="1"/>
</dbReference>
<keyword evidence="2" id="KW-0067">ATP-binding</keyword>
<dbReference type="GO" id="GO:0004386">
    <property type="term" value="F:helicase activity"/>
    <property type="evidence" value="ECO:0007669"/>
    <property type="project" value="UniProtKB-KW"/>
</dbReference>
<sequence>MDVKALLAKAISLLYRESQLDEDNYSQSMINDILNGLKINGADLSGTDNTLNELKNVIINMMDRSVPLPIHDLLQHVKIACGQDNVLFEAIQDNIAYDLPKEDIKKTVLSYRYELEKYLKNKKAQETLEKITFDLKFNKDKIDNVEQYLSSNLQRLTDMVSHQSNDMPGLICEVDISDEEAVTELLENKVKQADGSKLVKMPWQGLNRMTQGGYRLGDFVLVAGLMGNGKSLTSRHMFISACIFNNPKNLQTNHDKKPLNVLFTFEDSADLVVADYYSILQANLENKKVTKEDFMKLSPTDAAKYIKEKLESTGYTLKIINSDPNNVSYLDVINKLMDYESQGYEIHTCLIDYVSLLSKKGLTNTRLDTDIQELFRRIKNFCMGRKILFISPHQLSTEALELKRNGAKYLARDVAPLGYYQDCKGLGREPELEIAVDIVKDNGKTYMCFGRGKHRGVGDTPEQDKFFIIPFSDKGLLWDINGKDTSMSKFGHARTEEGDEVSYFGPE</sequence>
<dbReference type="EMBL" id="BK015301">
    <property type="protein sequence ID" value="DAE00218.1"/>
    <property type="molecule type" value="Genomic_DNA"/>
</dbReference>
<proteinExistence type="predicted"/>
<reference evidence="2" key="1">
    <citation type="journal article" date="2021" name="Proc. Natl. Acad. Sci. U.S.A.">
        <title>A Catalog of Tens of Thousands of Viruses from Human Metagenomes Reveals Hidden Associations with Chronic Diseases.</title>
        <authorList>
            <person name="Tisza M.J."/>
            <person name="Buck C.B."/>
        </authorList>
    </citation>
    <scope>NUCLEOTIDE SEQUENCE</scope>
    <source>
        <strain evidence="2">CtLnO19</strain>
    </source>
</reference>
<organism evidence="2">
    <name type="scientific">Myoviridae sp. ctLnO19</name>
    <dbReference type="NCBI Taxonomy" id="2825085"/>
    <lineage>
        <taxon>Viruses</taxon>
        <taxon>Duplodnaviria</taxon>
        <taxon>Heunggongvirae</taxon>
        <taxon>Uroviricota</taxon>
        <taxon>Caudoviricetes</taxon>
    </lineage>
</organism>
<dbReference type="Pfam" id="PF20307">
    <property type="entry name" value="divDNAB"/>
    <property type="match status" value="1"/>
</dbReference>
<accession>A0A8S5NZT0</accession>
<keyword evidence="2" id="KW-0547">Nucleotide-binding</keyword>
<keyword evidence="2" id="KW-0378">Hydrolase</keyword>
<dbReference type="InterPro" id="IPR027417">
    <property type="entry name" value="P-loop_NTPase"/>
</dbReference>
<name>A0A8S5NZT0_9CAUD</name>
<protein>
    <submittedName>
        <fullName evidence="2">DNA polymerase B Like Replicative Helicase</fullName>
    </submittedName>
</protein>
<dbReference type="InterPro" id="IPR046881">
    <property type="entry name" value="divDNAB"/>
</dbReference>
<keyword evidence="2" id="KW-0347">Helicase</keyword>
<feature type="domain" description="Divergent DnaB-like ATPase" evidence="1">
    <location>
        <begin position="151"/>
        <end position="499"/>
    </location>
</feature>